<dbReference type="KEGG" id="mlr:MELLADRAFT_33794"/>
<dbReference type="Gene3D" id="3.40.50.1370">
    <property type="entry name" value="Aspartate/ornithine carbamoyltransferase"/>
    <property type="match status" value="1"/>
</dbReference>
<sequence>MKWIGDLNNDLNDMIISYSVLGINLDIATPKGYELEPRVLERMKLGLVEDSEVHRGGKLLHFHDLLEAIKDADVIVTDTW</sequence>
<dbReference type="InParanoid" id="F4R9W3"/>
<comment type="similarity">
    <text evidence="1">Belongs to the aspartate/ornithine carbamoyltransferase superfamily. OTCase family.</text>
</comment>
<dbReference type="AlphaFoldDB" id="F4R9W3"/>
<proteinExistence type="inferred from homology"/>
<dbReference type="GO" id="GO:0005739">
    <property type="term" value="C:mitochondrion"/>
    <property type="evidence" value="ECO:0007669"/>
    <property type="project" value="TreeGrafter"/>
</dbReference>
<name>F4R9W3_MELLP</name>
<evidence type="ECO:0000256" key="3">
    <source>
        <dbReference type="ARBA" id="ARBA00022679"/>
    </source>
</evidence>
<dbReference type="InterPro" id="IPR036901">
    <property type="entry name" value="Asp/Orn_carbamoylTrfase_sf"/>
</dbReference>
<dbReference type="STRING" id="747676.F4R9W3"/>
<dbReference type="HOGENOM" id="CLU_2590240_0_0_1"/>
<evidence type="ECO:0000259" key="4">
    <source>
        <dbReference type="Pfam" id="PF00185"/>
    </source>
</evidence>
<dbReference type="EMBL" id="GL883094">
    <property type="protein sequence ID" value="EGG10598.1"/>
    <property type="molecule type" value="Genomic_DNA"/>
</dbReference>
<dbReference type="VEuPathDB" id="FungiDB:MELLADRAFT_33794"/>
<dbReference type="GO" id="GO:0004585">
    <property type="term" value="F:ornithine carbamoyltransferase activity"/>
    <property type="evidence" value="ECO:0007669"/>
    <property type="project" value="UniProtKB-EC"/>
</dbReference>
<dbReference type="OrthoDB" id="10252326at2759"/>
<dbReference type="PANTHER" id="PTHR45753">
    <property type="entry name" value="ORNITHINE CARBAMOYLTRANSFERASE, MITOCHONDRIAL"/>
    <property type="match status" value="1"/>
</dbReference>
<dbReference type="GO" id="GO:0042450">
    <property type="term" value="P:L-arginine biosynthetic process via ornithine"/>
    <property type="evidence" value="ECO:0007669"/>
    <property type="project" value="TreeGrafter"/>
</dbReference>
<keyword evidence="6" id="KW-1185">Reference proteome</keyword>
<evidence type="ECO:0000256" key="1">
    <source>
        <dbReference type="ARBA" id="ARBA00007805"/>
    </source>
</evidence>
<dbReference type="RefSeq" id="XP_007406067.1">
    <property type="nucleotide sequence ID" value="XM_007406005.1"/>
</dbReference>
<organism evidence="6">
    <name type="scientific">Melampsora larici-populina (strain 98AG31 / pathotype 3-4-7)</name>
    <name type="common">Poplar leaf rust fungus</name>
    <dbReference type="NCBI Taxonomy" id="747676"/>
    <lineage>
        <taxon>Eukaryota</taxon>
        <taxon>Fungi</taxon>
        <taxon>Dikarya</taxon>
        <taxon>Basidiomycota</taxon>
        <taxon>Pucciniomycotina</taxon>
        <taxon>Pucciniomycetes</taxon>
        <taxon>Pucciniales</taxon>
        <taxon>Melampsoraceae</taxon>
        <taxon>Melampsora</taxon>
    </lineage>
</organism>
<dbReference type="EC" id="2.1.3.3" evidence="2"/>
<dbReference type="PANTHER" id="PTHR45753:SF3">
    <property type="entry name" value="ORNITHINE TRANSCARBAMYLASE, MITOCHONDRIAL"/>
    <property type="match status" value="1"/>
</dbReference>
<evidence type="ECO:0000256" key="2">
    <source>
        <dbReference type="ARBA" id="ARBA00013007"/>
    </source>
</evidence>
<dbReference type="GeneID" id="18927335"/>
<accession>F4R9W3</accession>
<dbReference type="GO" id="GO:0016597">
    <property type="term" value="F:amino acid binding"/>
    <property type="evidence" value="ECO:0007669"/>
    <property type="project" value="InterPro"/>
</dbReference>
<dbReference type="InterPro" id="IPR006131">
    <property type="entry name" value="Asp_carbamoyltransf_Asp/Orn-bd"/>
</dbReference>
<reference evidence="6" key="1">
    <citation type="journal article" date="2011" name="Proc. Natl. Acad. Sci. U.S.A.">
        <title>Obligate biotrophy features unraveled by the genomic analysis of rust fungi.</title>
        <authorList>
            <person name="Duplessis S."/>
            <person name="Cuomo C.A."/>
            <person name="Lin Y.-C."/>
            <person name="Aerts A."/>
            <person name="Tisserant E."/>
            <person name="Veneault-Fourrey C."/>
            <person name="Joly D.L."/>
            <person name="Hacquard S."/>
            <person name="Amselem J."/>
            <person name="Cantarel B.L."/>
            <person name="Chiu R."/>
            <person name="Coutinho P.M."/>
            <person name="Feau N."/>
            <person name="Field M."/>
            <person name="Frey P."/>
            <person name="Gelhaye E."/>
            <person name="Goldberg J."/>
            <person name="Grabherr M.G."/>
            <person name="Kodira C.D."/>
            <person name="Kohler A."/>
            <person name="Kuees U."/>
            <person name="Lindquist E.A."/>
            <person name="Lucas S.M."/>
            <person name="Mago R."/>
            <person name="Mauceli E."/>
            <person name="Morin E."/>
            <person name="Murat C."/>
            <person name="Pangilinan J.L."/>
            <person name="Park R."/>
            <person name="Pearson M."/>
            <person name="Quesneville H."/>
            <person name="Rouhier N."/>
            <person name="Sakthikumar S."/>
            <person name="Salamov A.A."/>
            <person name="Schmutz J."/>
            <person name="Selles B."/>
            <person name="Shapiro H."/>
            <person name="Tanguay P."/>
            <person name="Tuskan G.A."/>
            <person name="Henrissat B."/>
            <person name="Van de Peer Y."/>
            <person name="Rouze P."/>
            <person name="Ellis J.G."/>
            <person name="Dodds P.N."/>
            <person name="Schein J.E."/>
            <person name="Zhong S."/>
            <person name="Hamelin R.C."/>
            <person name="Grigoriev I.V."/>
            <person name="Szabo L.J."/>
            <person name="Martin F."/>
        </authorList>
    </citation>
    <scope>NUCLEOTIDE SEQUENCE [LARGE SCALE GENOMIC DNA]</scope>
    <source>
        <strain evidence="6">98AG31 / pathotype 3-4-7</strain>
    </source>
</reference>
<protein>
    <recommendedName>
        <fullName evidence="2">ornithine carbamoyltransferase</fullName>
        <ecNumber evidence="2">2.1.3.3</ecNumber>
    </recommendedName>
</protein>
<dbReference type="Pfam" id="PF00185">
    <property type="entry name" value="OTCace"/>
    <property type="match status" value="1"/>
</dbReference>
<dbReference type="SUPFAM" id="SSF53671">
    <property type="entry name" value="Aspartate/ornithine carbamoyltransferase"/>
    <property type="match status" value="1"/>
</dbReference>
<feature type="domain" description="Aspartate/ornithine carbamoyltransferase Asp/Orn-binding" evidence="4">
    <location>
        <begin position="2"/>
        <end position="80"/>
    </location>
</feature>
<dbReference type="Proteomes" id="UP000001072">
    <property type="component" value="Unassembled WGS sequence"/>
</dbReference>
<evidence type="ECO:0000313" key="5">
    <source>
        <dbReference type="EMBL" id="EGG10598.1"/>
    </source>
</evidence>
<keyword evidence="3" id="KW-0808">Transferase</keyword>
<evidence type="ECO:0000313" key="6">
    <source>
        <dbReference type="Proteomes" id="UP000001072"/>
    </source>
</evidence>
<gene>
    <name evidence="5" type="ORF">MELLADRAFT_33794</name>
</gene>
<dbReference type="GO" id="GO:0019240">
    <property type="term" value="P:citrulline biosynthetic process"/>
    <property type="evidence" value="ECO:0007669"/>
    <property type="project" value="TreeGrafter"/>
</dbReference>